<organism evidence="2 3">
    <name type="scientific">Anabaena azotica FACHB-119</name>
    <dbReference type="NCBI Taxonomy" id="947527"/>
    <lineage>
        <taxon>Bacteria</taxon>
        <taxon>Bacillati</taxon>
        <taxon>Cyanobacteriota</taxon>
        <taxon>Cyanophyceae</taxon>
        <taxon>Nostocales</taxon>
        <taxon>Nostocaceae</taxon>
        <taxon>Anabaena</taxon>
        <taxon>Anabaena azotica</taxon>
    </lineage>
</organism>
<keyword evidence="3" id="KW-1185">Reference proteome</keyword>
<evidence type="ECO:0000259" key="1">
    <source>
        <dbReference type="Pfam" id="PF01926"/>
    </source>
</evidence>
<name>A0ABR8CYH3_9NOST</name>
<dbReference type="InterPro" id="IPR006073">
    <property type="entry name" value="GTP-bd"/>
</dbReference>
<accession>A0ABR8CYH3</accession>
<reference evidence="2 3" key="1">
    <citation type="journal article" date="2020" name="ISME J.">
        <title>Comparative genomics reveals insights into cyanobacterial evolution and habitat adaptation.</title>
        <authorList>
            <person name="Chen M.Y."/>
            <person name="Teng W.K."/>
            <person name="Zhao L."/>
            <person name="Hu C.X."/>
            <person name="Zhou Y.K."/>
            <person name="Han B.P."/>
            <person name="Song L.R."/>
            <person name="Shu W.S."/>
        </authorList>
    </citation>
    <scope>NUCLEOTIDE SEQUENCE [LARGE SCALE GENOMIC DNA]</scope>
    <source>
        <strain evidence="2 3">FACHB-119</strain>
    </source>
</reference>
<dbReference type="InterPro" id="IPR027417">
    <property type="entry name" value="P-loop_NTPase"/>
</dbReference>
<evidence type="ECO:0000313" key="2">
    <source>
        <dbReference type="EMBL" id="MBD2499132.1"/>
    </source>
</evidence>
<dbReference type="Gene3D" id="3.40.50.300">
    <property type="entry name" value="P-loop containing nucleotide triphosphate hydrolases"/>
    <property type="match status" value="1"/>
</dbReference>
<protein>
    <submittedName>
        <fullName evidence="2">50S ribosome-binding GTPase</fullName>
    </submittedName>
</protein>
<dbReference type="EMBL" id="JACJSG010000001">
    <property type="protein sequence ID" value="MBD2499132.1"/>
    <property type="molecule type" value="Genomic_DNA"/>
</dbReference>
<dbReference type="Proteomes" id="UP000661112">
    <property type="component" value="Unassembled WGS sequence"/>
</dbReference>
<dbReference type="Pfam" id="PF01926">
    <property type="entry name" value="MMR_HSR1"/>
    <property type="match status" value="1"/>
</dbReference>
<dbReference type="RefSeq" id="WP_190465581.1">
    <property type="nucleotide sequence ID" value="NZ_JACJSG010000001.1"/>
</dbReference>
<feature type="domain" description="G" evidence="1">
    <location>
        <begin position="33"/>
        <end position="153"/>
    </location>
</feature>
<comment type="caution">
    <text evidence="2">The sequence shown here is derived from an EMBL/GenBank/DDBJ whole genome shotgun (WGS) entry which is preliminary data.</text>
</comment>
<gene>
    <name evidence="2" type="ORF">H6G83_00645</name>
</gene>
<dbReference type="CDD" id="cd00882">
    <property type="entry name" value="Ras_like_GTPase"/>
    <property type="match status" value="1"/>
</dbReference>
<evidence type="ECO:0000313" key="3">
    <source>
        <dbReference type="Proteomes" id="UP000661112"/>
    </source>
</evidence>
<dbReference type="SUPFAM" id="SSF52540">
    <property type="entry name" value="P-loop containing nucleoside triphosphate hydrolases"/>
    <property type="match status" value="1"/>
</dbReference>
<proteinExistence type="predicted"/>
<sequence length="238" mass="27103">MADNNTSYSNEQLRDTFNKEYESFAKDIGQCNILLLGKTGVGKSTLLNAVFTKQLAITGIGKPITQDIQEYSQPNCPITVYDSPGLELTGRVIQRLKDEVTKLINEQRKLPIQNHIHFVWFCINEQLRRFEDAEEKWIKDIVKQEVPVIIVLTQTLDPQNSKLLEFIKKRDLPVNDVIPVLAKPVQITAEYKIPAHGLAHLVEVTATLLPEVARKAFIKEQKVTKNICVKKKKSKNKN</sequence>